<evidence type="ECO:0000256" key="10">
    <source>
        <dbReference type="SAM" id="Phobius"/>
    </source>
</evidence>
<evidence type="ECO:0000256" key="4">
    <source>
        <dbReference type="ARBA" id="ARBA00022989"/>
    </source>
</evidence>
<dbReference type="Pfam" id="PF00027">
    <property type="entry name" value="cNMP_binding"/>
    <property type="match status" value="1"/>
</dbReference>
<keyword evidence="4 10" id="KW-1133">Transmembrane helix</keyword>
<dbReference type="OrthoDB" id="421226at2759"/>
<evidence type="ECO:0000256" key="8">
    <source>
        <dbReference type="ARBA" id="ARBA00023303"/>
    </source>
</evidence>
<comment type="subcellular location">
    <subcellularLocation>
        <location evidence="1">Membrane</location>
        <topology evidence="1">Multi-pass membrane protein</topology>
    </subcellularLocation>
</comment>
<feature type="compositionally biased region" description="Low complexity" evidence="9">
    <location>
        <begin position="47"/>
        <end position="63"/>
    </location>
</feature>
<evidence type="ECO:0000256" key="5">
    <source>
        <dbReference type="ARBA" id="ARBA00023065"/>
    </source>
</evidence>
<dbReference type="InterPro" id="IPR018490">
    <property type="entry name" value="cNMP-bd_dom_sf"/>
</dbReference>
<accession>A0A815X1W5</accession>
<keyword evidence="3 10" id="KW-0812">Transmembrane</keyword>
<dbReference type="FunFam" id="1.10.287.630:FF:000001">
    <property type="entry name" value="Cyclic nucleotide-gated channel alpha 3"/>
    <property type="match status" value="1"/>
</dbReference>
<dbReference type="InterPro" id="IPR014710">
    <property type="entry name" value="RmlC-like_jellyroll"/>
</dbReference>
<comment type="caution">
    <text evidence="12">The sequence shown here is derived from an EMBL/GenBank/DDBJ whole genome shotgun (WGS) entry which is preliminary data.</text>
</comment>
<dbReference type="AlphaFoldDB" id="A0A815X1W5"/>
<dbReference type="Pfam" id="PF00520">
    <property type="entry name" value="Ion_trans"/>
    <property type="match status" value="1"/>
</dbReference>
<reference evidence="12" key="1">
    <citation type="submission" date="2021-02" db="EMBL/GenBank/DDBJ databases">
        <authorList>
            <person name="Nowell W R."/>
        </authorList>
    </citation>
    <scope>NUCLEOTIDE SEQUENCE</scope>
</reference>
<evidence type="ECO:0000256" key="9">
    <source>
        <dbReference type="SAM" id="MobiDB-lite"/>
    </source>
</evidence>
<sequence length="829" mass="96358">MPLAALTPVLNDLLHKEGGNSSPFPQRQSQQQLINSNESPNDGNYLSRPSLGSNQNSSSSAINDTPRRHYSMTPFKLNKSLKREDSFLRKFSNRYSYRGLGSMKKRNLRLKVDKEEPIKSRYEFISRILRRCNYFVVSTDESFLFYWLILLSICVLYNLWFSIARQAFDPLQYNYARIWEIIDYIADLIYFLDILIQFRTGYLEQGLLVYNHYKLAMNYIRSSRFIFDILSLTPLDLLQIKFGPIPILRFPRFFKIYRTFQLYYLQESRTVYPNTYRVLNLFHILLLLGHWLASFYFMVSKAEGFVGYWSYPKPVGNFSQLAKMYLRCLYWSTLTLTTIGDLPPPETNWQTAFAIASYMIGIFVYSSIIGQVGNVITNRNASRLEFEHRLDSAKQYMRSHNVPAEMQRRVQRWYNYSWSRGQMSGAGDVHSIKLLPDKLKTELALHVNLGTLKKVTIFQECQPEFLHDLVLKMRAYIFTPGDIICRKGEVAREMFIIADGVLEVVNDQDDVLTRLVAGDFFGEIGILNIDGANRRTADVRSVGYSELFSLSKEDVLEGCRDYPEAERKLYEYAHNRLDFDRAKNEAADNMTDAFNALTSTASCLKHHPAVVVPTSPDLLFVPTKADRDFVNDNSDNDGEVEKGPSGCSDEGISSIDTARLKSKILKPNSQNCGCKHQHILEFCQNSSSKQISSFRSSDCTYSNDLISEIDLLISDNMRSIEQFYRQEIAGLQEQNENKDLRIKLLEQKLQKLQVYIFVMNIEIIYILTFRKYFSIEIEKDLKINEEFHIWKYLNKSSQLGNFYHTVAFIQYVCITYNQLIRSYENSSFY</sequence>
<dbReference type="PROSITE" id="PS00889">
    <property type="entry name" value="CNMP_BINDING_2"/>
    <property type="match status" value="1"/>
</dbReference>
<feature type="compositionally biased region" description="Low complexity" evidence="9">
    <location>
        <begin position="21"/>
        <end position="32"/>
    </location>
</feature>
<feature type="transmembrane region" description="Helical" evidence="10">
    <location>
        <begin position="143"/>
        <end position="161"/>
    </location>
</feature>
<dbReference type="InterPro" id="IPR000595">
    <property type="entry name" value="cNMP-bd_dom"/>
</dbReference>
<dbReference type="EMBL" id="CAJNOW010008990">
    <property type="protein sequence ID" value="CAF1552030.1"/>
    <property type="molecule type" value="Genomic_DNA"/>
</dbReference>
<feature type="transmembrane region" description="Helical" evidence="10">
    <location>
        <begin position="278"/>
        <end position="299"/>
    </location>
</feature>
<dbReference type="Gene3D" id="1.10.287.70">
    <property type="match status" value="1"/>
</dbReference>
<gene>
    <name evidence="12" type="ORF">KQP761_LOCUS17722</name>
</gene>
<keyword evidence="7" id="KW-1071">Ligand-gated ion channel</keyword>
<keyword evidence="5" id="KW-0406">Ion transport</keyword>
<protein>
    <recommendedName>
        <fullName evidence="11">Cyclic nucleotide-binding domain-containing protein</fullName>
    </recommendedName>
</protein>
<dbReference type="SMART" id="SM00100">
    <property type="entry name" value="cNMP"/>
    <property type="match status" value="1"/>
</dbReference>
<feature type="region of interest" description="Disordered" evidence="9">
    <location>
        <begin position="629"/>
        <end position="652"/>
    </location>
</feature>
<dbReference type="InterPro" id="IPR050866">
    <property type="entry name" value="CNG_cation_channel"/>
</dbReference>
<evidence type="ECO:0000313" key="13">
    <source>
        <dbReference type="Proteomes" id="UP000663834"/>
    </source>
</evidence>
<feature type="region of interest" description="Disordered" evidence="9">
    <location>
        <begin position="14"/>
        <end position="71"/>
    </location>
</feature>
<organism evidence="12 13">
    <name type="scientific">Rotaria magnacalcarata</name>
    <dbReference type="NCBI Taxonomy" id="392030"/>
    <lineage>
        <taxon>Eukaryota</taxon>
        <taxon>Metazoa</taxon>
        <taxon>Spiralia</taxon>
        <taxon>Gnathifera</taxon>
        <taxon>Rotifera</taxon>
        <taxon>Eurotatoria</taxon>
        <taxon>Bdelloidea</taxon>
        <taxon>Philodinida</taxon>
        <taxon>Philodinidae</taxon>
        <taxon>Rotaria</taxon>
    </lineage>
</organism>
<keyword evidence="6 10" id="KW-0472">Membrane</keyword>
<evidence type="ECO:0000256" key="2">
    <source>
        <dbReference type="ARBA" id="ARBA00022448"/>
    </source>
</evidence>
<evidence type="ECO:0000256" key="7">
    <source>
        <dbReference type="ARBA" id="ARBA00023286"/>
    </source>
</evidence>
<dbReference type="PANTHER" id="PTHR45638:SF7">
    <property type="entry name" value="CYCLIC NUCLEOTIDE-GATED ION CHANNEL-LIKE, ISOFORM E"/>
    <property type="match status" value="1"/>
</dbReference>
<dbReference type="Proteomes" id="UP000663834">
    <property type="component" value="Unassembled WGS sequence"/>
</dbReference>
<keyword evidence="2" id="KW-0813">Transport</keyword>
<dbReference type="PROSITE" id="PS50042">
    <property type="entry name" value="CNMP_BINDING_3"/>
    <property type="match status" value="1"/>
</dbReference>
<dbReference type="GO" id="GO:0016020">
    <property type="term" value="C:membrane"/>
    <property type="evidence" value="ECO:0007669"/>
    <property type="project" value="UniProtKB-SubCell"/>
</dbReference>
<evidence type="ECO:0000256" key="1">
    <source>
        <dbReference type="ARBA" id="ARBA00004141"/>
    </source>
</evidence>
<dbReference type="GO" id="GO:0044877">
    <property type="term" value="F:protein-containing complex binding"/>
    <property type="evidence" value="ECO:0007669"/>
    <property type="project" value="TreeGrafter"/>
</dbReference>
<feature type="compositionally biased region" description="Polar residues" evidence="9">
    <location>
        <begin position="33"/>
        <end position="44"/>
    </location>
</feature>
<name>A0A815X1W5_9BILA</name>
<evidence type="ECO:0000313" key="12">
    <source>
        <dbReference type="EMBL" id="CAF1552030.1"/>
    </source>
</evidence>
<dbReference type="CDD" id="cd00038">
    <property type="entry name" value="CAP_ED"/>
    <property type="match status" value="1"/>
</dbReference>
<dbReference type="InterPro" id="IPR018488">
    <property type="entry name" value="cNMP-bd_CS"/>
</dbReference>
<evidence type="ECO:0000259" key="11">
    <source>
        <dbReference type="PROSITE" id="PS50042"/>
    </source>
</evidence>
<feature type="domain" description="Cyclic nucleotide-binding" evidence="11">
    <location>
        <begin position="457"/>
        <end position="576"/>
    </location>
</feature>
<dbReference type="Gene3D" id="2.60.120.10">
    <property type="entry name" value="Jelly Rolls"/>
    <property type="match status" value="1"/>
</dbReference>
<dbReference type="PANTHER" id="PTHR45638">
    <property type="entry name" value="CYCLIC NUCLEOTIDE-GATED CATION CHANNEL SUBUNIT A"/>
    <property type="match status" value="1"/>
</dbReference>
<dbReference type="SUPFAM" id="SSF81324">
    <property type="entry name" value="Voltage-gated potassium channels"/>
    <property type="match status" value="1"/>
</dbReference>
<dbReference type="Gene3D" id="1.10.287.630">
    <property type="entry name" value="Helix hairpin bin"/>
    <property type="match status" value="1"/>
</dbReference>
<evidence type="ECO:0000256" key="6">
    <source>
        <dbReference type="ARBA" id="ARBA00023136"/>
    </source>
</evidence>
<keyword evidence="8" id="KW-0407">Ion channel</keyword>
<dbReference type="PROSITE" id="PS00888">
    <property type="entry name" value="CNMP_BINDING_1"/>
    <property type="match status" value="1"/>
</dbReference>
<proteinExistence type="predicted"/>
<dbReference type="SUPFAM" id="SSF51206">
    <property type="entry name" value="cAMP-binding domain-like"/>
    <property type="match status" value="1"/>
</dbReference>
<feature type="transmembrane region" description="Helical" evidence="10">
    <location>
        <begin position="352"/>
        <end position="376"/>
    </location>
</feature>
<dbReference type="InterPro" id="IPR005821">
    <property type="entry name" value="Ion_trans_dom"/>
</dbReference>
<evidence type="ECO:0000256" key="3">
    <source>
        <dbReference type="ARBA" id="ARBA00022692"/>
    </source>
</evidence>
<dbReference type="GO" id="GO:0005221">
    <property type="term" value="F:intracellularly cyclic nucleotide-activated monoatomic cation channel activity"/>
    <property type="evidence" value="ECO:0007669"/>
    <property type="project" value="InterPro"/>
</dbReference>